<dbReference type="EMBL" id="GHES01040567">
    <property type="protein sequence ID" value="MPA71126.1"/>
    <property type="molecule type" value="Transcribed_RNA"/>
</dbReference>
<evidence type="ECO:0000256" key="1">
    <source>
        <dbReference type="SAM" id="MobiDB-lite"/>
    </source>
</evidence>
<dbReference type="PANTHER" id="PTHR47584:SF14">
    <property type="entry name" value="L10-INTERACTING MYB DOMAIN-CONTAINING PROTEIN-LIKE"/>
    <property type="match status" value="1"/>
</dbReference>
<dbReference type="InterPro" id="IPR045026">
    <property type="entry name" value="LIMYB"/>
</dbReference>
<dbReference type="AlphaFoldDB" id="A0A5B7BSW8"/>
<accession>A0A5B7BSW8</accession>
<proteinExistence type="predicted"/>
<sequence>MEIDFMNNGVHVNEKSGRRSKPDSKHTSGSLGVKRTGPSSTKSRRDSRFSKMDTTLDAWTSVSLAKAVKYKSKETGASSKENDPYSIRQCMEVLDSLDSVDGIQYIKACRMFKDAEWREMFITMPPNRKLFMVQMLGD</sequence>
<evidence type="ECO:0000313" key="2">
    <source>
        <dbReference type="EMBL" id="MPA71126.1"/>
    </source>
</evidence>
<feature type="region of interest" description="Disordered" evidence="1">
    <location>
        <begin position="1"/>
        <end position="49"/>
    </location>
</feature>
<organism evidence="2">
    <name type="scientific">Davidia involucrata</name>
    <name type="common">Dove tree</name>
    <dbReference type="NCBI Taxonomy" id="16924"/>
    <lineage>
        <taxon>Eukaryota</taxon>
        <taxon>Viridiplantae</taxon>
        <taxon>Streptophyta</taxon>
        <taxon>Embryophyta</taxon>
        <taxon>Tracheophyta</taxon>
        <taxon>Spermatophyta</taxon>
        <taxon>Magnoliopsida</taxon>
        <taxon>eudicotyledons</taxon>
        <taxon>Gunneridae</taxon>
        <taxon>Pentapetalae</taxon>
        <taxon>asterids</taxon>
        <taxon>Cornales</taxon>
        <taxon>Nyssaceae</taxon>
        <taxon>Davidia</taxon>
    </lineage>
</organism>
<protein>
    <submittedName>
        <fullName evidence="2">Uncharacterized protein</fullName>
    </submittedName>
</protein>
<reference evidence="2" key="1">
    <citation type="submission" date="2019-08" db="EMBL/GenBank/DDBJ databases">
        <title>Reference gene set and small RNA set construction with multiple tissues from Davidia involucrata Baill.</title>
        <authorList>
            <person name="Yang H."/>
            <person name="Zhou C."/>
            <person name="Li G."/>
            <person name="Wang J."/>
            <person name="Gao P."/>
            <person name="Wang M."/>
            <person name="Wang R."/>
            <person name="Zhao Y."/>
        </authorList>
    </citation>
    <scope>NUCLEOTIDE SEQUENCE</scope>
    <source>
        <tissue evidence="2">Mixed with DoveR01_LX</tissue>
    </source>
</reference>
<dbReference type="PANTHER" id="PTHR47584">
    <property type="match status" value="1"/>
</dbReference>
<name>A0A5B7BSW8_DAVIN</name>
<feature type="compositionally biased region" description="Basic and acidic residues" evidence="1">
    <location>
        <begin position="12"/>
        <end position="26"/>
    </location>
</feature>
<gene>
    <name evidence="2" type="ORF">Din_040567</name>
</gene>